<gene>
    <name evidence="8" type="ORF">WJX84_011024</name>
</gene>
<feature type="transmembrane region" description="Helical" evidence="6">
    <location>
        <begin position="114"/>
        <end position="137"/>
    </location>
</feature>
<feature type="transmembrane region" description="Helical" evidence="6">
    <location>
        <begin position="293"/>
        <end position="313"/>
    </location>
</feature>
<accession>A0AAW1T711</accession>
<keyword evidence="2 6" id="KW-0812">Transmembrane</keyword>
<feature type="transmembrane region" description="Helical" evidence="6">
    <location>
        <begin position="170"/>
        <end position="189"/>
    </location>
</feature>
<evidence type="ECO:0000313" key="9">
    <source>
        <dbReference type="Proteomes" id="UP001485043"/>
    </source>
</evidence>
<dbReference type="Gene3D" id="1.20.1250.20">
    <property type="entry name" value="MFS general substrate transporter like domains"/>
    <property type="match status" value="2"/>
</dbReference>
<dbReference type="EMBL" id="JALJOV010000374">
    <property type="protein sequence ID" value="KAK9864269.1"/>
    <property type="molecule type" value="Genomic_DNA"/>
</dbReference>
<feature type="transmembrane region" description="Helical" evidence="6">
    <location>
        <begin position="222"/>
        <end position="239"/>
    </location>
</feature>
<evidence type="ECO:0000256" key="2">
    <source>
        <dbReference type="ARBA" id="ARBA00022692"/>
    </source>
</evidence>
<feature type="chain" id="PRO_5043385317" evidence="7">
    <location>
        <begin position="20"/>
        <end position="387"/>
    </location>
</feature>
<keyword evidence="4 6" id="KW-0472">Membrane</keyword>
<dbReference type="SUPFAM" id="SSF103473">
    <property type="entry name" value="MFS general substrate transporter"/>
    <property type="match status" value="2"/>
</dbReference>
<dbReference type="GO" id="GO:0016020">
    <property type="term" value="C:membrane"/>
    <property type="evidence" value="ECO:0007669"/>
    <property type="project" value="UniProtKB-SubCell"/>
</dbReference>
<comment type="subcellular location">
    <subcellularLocation>
        <location evidence="1">Membrane</location>
        <topology evidence="1">Multi-pass membrane protein</topology>
    </subcellularLocation>
</comment>
<feature type="transmembrane region" description="Helical" evidence="6">
    <location>
        <begin position="88"/>
        <end position="108"/>
    </location>
</feature>
<keyword evidence="7" id="KW-0732">Signal</keyword>
<name>A0AAW1T711_9CHLO</name>
<feature type="transmembrane region" description="Helical" evidence="6">
    <location>
        <begin position="196"/>
        <end position="216"/>
    </location>
</feature>
<comment type="caution">
    <text evidence="8">The sequence shown here is derived from an EMBL/GenBank/DDBJ whole genome shotgun (WGS) entry which is preliminary data.</text>
</comment>
<feature type="transmembrane region" description="Helical" evidence="6">
    <location>
        <begin position="59"/>
        <end position="76"/>
    </location>
</feature>
<feature type="transmembrane region" description="Helical" evidence="6">
    <location>
        <begin position="260"/>
        <end position="281"/>
    </location>
</feature>
<proteinExistence type="predicted"/>
<evidence type="ECO:0000256" key="3">
    <source>
        <dbReference type="ARBA" id="ARBA00022989"/>
    </source>
</evidence>
<evidence type="ECO:0000256" key="7">
    <source>
        <dbReference type="SAM" id="SignalP"/>
    </source>
</evidence>
<evidence type="ECO:0000256" key="4">
    <source>
        <dbReference type="ARBA" id="ARBA00023136"/>
    </source>
</evidence>
<sequence>MLLYIGSLIILSPVTPTLLTNFFASRGQPGDIHCEDYSVQESPEQCRDAHASVVIWQSWSSFVANSLICFMLAPLVGHWSDTYGRKPFLILAYLTACGPALVVLLHLTTGLSLYFYYFANTLNGAFSSMAICLAFIADRISPDNRAAAFGMLMCSFSLTVGFNIQDQATFFVVWGWSGLFVQGVLLRYILKLLGEVGVLIAGLTASMGQMVMLAFVPDKRTAFGICAIGALGGVSFPAISSIKANNVADHEQGQIQGALYGARALAQGLGPFAFAALFAAFSRSDSPLPYFPGAPFLFGAALMCIGIAVGATIDLKAGQRRHNNSEDGGDVGLAHTEQAAHSGSMPRHGSRQRSSDLPGELDLEASRSQDVTDSLLVRARSTARPQH</sequence>
<dbReference type="AlphaFoldDB" id="A0AAW1T711"/>
<feature type="region of interest" description="Disordered" evidence="5">
    <location>
        <begin position="338"/>
        <end position="387"/>
    </location>
</feature>
<dbReference type="InterPro" id="IPR011701">
    <property type="entry name" value="MFS"/>
</dbReference>
<dbReference type="GO" id="GO:0022857">
    <property type="term" value="F:transmembrane transporter activity"/>
    <property type="evidence" value="ECO:0007669"/>
    <property type="project" value="InterPro"/>
</dbReference>
<reference evidence="8 9" key="1">
    <citation type="journal article" date="2024" name="Nat. Commun.">
        <title>Phylogenomics reveals the evolutionary origins of lichenization in chlorophyte algae.</title>
        <authorList>
            <person name="Puginier C."/>
            <person name="Libourel C."/>
            <person name="Otte J."/>
            <person name="Skaloud P."/>
            <person name="Haon M."/>
            <person name="Grisel S."/>
            <person name="Petersen M."/>
            <person name="Berrin J.G."/>
            <person name="Delaux P.M."/>
            <person name="Dal Grande F."/>
            <person name="Keller J."/>
        </authorList>
    </citation>
    <scope>NUCLEOTIDE SEQUENCE [LARGE SCALE GENOMIC DNA]</scope>
    <source>
        <strain evidence="8 9">SAG 2523</strain>
    </source>
</reference>
<organism evidence="8 9">
    <name type="scientific">Apatococcus fuscideae</name>
    <dbReference type="NCBI Taxonomy" id="2026836"/>
    <lineage>
        <taxon>Eukaryota</taxon>
        <taxon>Viridiplantae</taxon>
        <taxon>Chlorophyta</taxon>
        <taxon>core chlorophytes</taxon>
        <taxon>Trebouxiophyceae</taxon>
        <taxon>Chlorellales</taxon>
        <taxon>Chlorellaceae</taxon>
        <taxon>Apatococcus</taxon>
    </lineage>
</organism>
<dbReference type="Proteomes" id="UP001485043">
    <property type="component" value="Unassembled WGS sequence"/>
</dbReference>
<dbReference type="Pfam" id="PF07690">
    <property type="entry name" value="MFS_1"/>
    <property type="match status" value="1"/>
</dbReference>
<protein>
    <submittedName>
        <fullName evidence="8">Uncharacterized protein</fullName>
    </submittedName>
</protein>
<dbReference type="PANTHER" id="PTHR23507">
    <property type="entry name" value="ZGC:174356"/>
    <property type="match status" value="1"/>
</dbReference>
<evidence type="ECO:0000256" key="1">
    <source>
        <dbReference type="ARBA" id="ARBA00004141"/>
    </source>
</evidence>
<dbReference type="InterPro" id="IPR036259">
    <property type="entry name" value="MFS_trans_sf"/>
</dbReference>
<feature type="signal peptide" evidence="7">
    <location>
        <begin position="1"/>
        <end position="19"/>
    </location>
</feature>
<feature type="transmembrane region" description="Helical" evidence="6">
    <location>
        <begin position="146"/>
        <end position="164"/>
    </location>
</feature>
<dbReference type="PANTHER" id="PTHR23507:SF1">
    <property type="entry name" value="FI18259P1-RELATED"/>
    <property type="match status" value="1"/>
</dbReference>
<keyword evidence="9" id="KW-1185">Reference proteome</keyword>
<evidence type="ECO:0000313" key="8">
    <source>
        <dbReference type="EMBL" id="KAK9864269.1"/>
    </source>
</evidence>
<keyword evidence="3 6" id="KW-1133">Transmembrane helix</keyword>
<evidence type="ECO:0000256" key="6">
    <source>
        <dbReference type="SAM" id="Phobius"/>
    </source>
</evidence>
<evidence type="ECO:0000256" key="5">
    <source>
        <dbReference type="SAM" id="MobiDB-lite"/>
    </source>
</evidence>